<reference evidence="3 4" key="1">
    <citation type="journal article" date="2018" name="Sci. Rep.">
        <title>Comparative genomics provides insights into the lifestyle and reveals functional heterogeneity of dark septate endophytic fungi.</title>
        <authorList>
            <person name="Knapp D.G."/>
            <person name="Nemeth J.B."/>
            <person name="Barry K."/>
            <person name="Hainaut M."/>
            <person name="Henrissat B."/>
            <person name="Johnson J."/>
            <person name="Kuo A."/>
            <person name="Lim J.H.P."/>
            <person name="Lipzen A."/>
            <person name="Nolan M."/>
            <person name="Ohm R.A."/>
            <person name="Tamas L."/>
            <person name="Grigoriev I.V."/>
            <person name="Spatafora J.W."/>
            <person name="Nagy L.G."/>
            <person name="Kovacs G.M."/>
        </authorList>
    </citation>
    <scope>NUCLEOTIDE SEQUENCE [LARGE SCALE GENOMIC DNA]</scope>
    <source>
        <strain evidence="3 4">DSE2036</strain>
    </source>
</reference>
<accession>A0A2V1E5I2</accession>
<keyword evidence="1" id="KW-0812">Transmembrane</keyword>
<dbReference type="Pfam" id="PF00884">
    <property type="entry name" value="Sulfatase"/>
    <property type="match status" value="1"/>
</dbReference>
<feature type="transmembrane region" description="Helical" evidence="1">
    <location>
        <begin position="12"/>
        <end position="30"/>
    </location>
</feature>
<feature type="transmembrane region" description="Helical" evidence="1">
    <location>
        <begin position="68"/>
        <end position="85"/>
    </location>
</feature>
<proteinExistence type="predicted"/>
<evidence type="ECO:0000313" key="3">
    <source>
        <dbReference type="EMBL" id="PVI04595.1"/>
    </source>
</evidence>
<dbReference type="EMBL" id="KZ805320">
    <property type="protein sequence ID" value="PVI04595.1"/>
    <property type="molecule type" value="Genomic_DNA"/>
</dbReference>
<feature type="transmembrane region" description="Helical" evidence="1">
    <location>
        <begin position="42"/>
        <end position="62"/>
    </location>
</feature>
<dbReference type="InterPro" id="IPR052701">
    <property type="entry name" value="GAG_Ulvan_Degrading_Sulfatases"/>
</dbReference>
<keyword evidence="1" id="KW-1133">Transmembrane helix</keyword>
<dbReference type="PANTHER" id="PTHR43751:SF3">
    <property type="entry name" value="SULFATASE N-TERMINAL DOMAIN-CONTAINING PROTEIN"/>
    <property type="match status" value="1"/>
</dbReference>
<dbReference type="Gene3D" id="3.40.720.10">
    <property type="entry name" value="Alkaline Phosphatase, subunit A"/>
    <property type="match status" value="1"/>
</dbReference>
<evidence type="ECO:0000313" key="4">
    <source>
        <dbReference type="Proteomes" id="UP000244855"/>
    </source>
</evidence>
<dbReference type="OrthoDB" id="103349at2759"/>
<sequence>MRRVPAPLSTFRFTFLFTLLVIAVFSSKILHISQHFSSLKVLHLIIYLPTLFAQDVVTLNYIQPSNSTFIALVFVATAVQFGFYMETGMEVDWITGISFMRNPSGLKVLMSGSANTIPFAVLKAWHQVQTTNLPARPKYKTSGMDNLNGLTWSHDDPLPGFDCWLENKEKLGGNPDLCDTHQHRYQAMDDPLKISNLDLDILSPLQQTFQKSAATITHIVLLTLESMREDVFPIRPGSPIHERILRSQGEDQRAMVDKMLAHLTPFAQEVMGDPFTQQESSMGGISVDGAVTGSTYTVKSLLGSHCGVYPMPFDFLREVEYDIYQPCIPHILNLFNHVKDNKSDVNFGPIDVHSRPWTTAFLQSVETYNWNQDLEIKQMGFNVLVDADTLRNETAKHYPPKSPVLNYFGYAEPELKPYLKDIINDAVQNQKRLFLSHLTSTTHHPWHVPSSFIKKEYMGNYDGIDHTDFNDYLNALSYTDQWLGDVVSSLEEAGIANETLVVIVGDHGFPFAEDSKTWGVTGNAHNSAFRIPLLFRHPHLPRIQLTANATSMSILPTLLDLLIQSNSLSKTDTNIASTLLQQYQGQSLLRPFKNTTRSGLQNWNFSVVSPGGSLLAISSAAAPYRLIMPLTRNHAYRFTNLDVDPAEERPLEAWSLGDLRTVVSERCGREASGWVREAVEVGNWWLQEQDRLWNNYDE</sequence>
<organism evidence="3 4">
    <name type="scientific">Periconia macrospinosa</name>
    <dbReference type="NCBI Taxonomy" id="97972"/>
    <lineage>
        <taxon>Eukaryota</taxon>
        <taxon>Fungi</taxon>
        <taxon>Dikarya</taxon>
        <taxon>Ascomycota</taxon>
        <taxon>Pezizomycotina</taxon>
        <taxon>Dothideomycetes</taxon>
        <taxon>Pleosporomycetidae</taxon>
        <taxon>Pleosporales</taxon>
        <taxon>Massarineae</taxon>
        <taxon>Periconiaceae</taxon>
        <taxon>Periconia</taxon>
    </lineage>
</organism>
<keyword evidence="4" id="KW-1185">Reference proteome</keyword>
<dbReference type="InterPro" id="IPR017850">
    <property type="entry name" value="Alkaline_phosphatase_core_sf"/>
</dbReference>
<dbReference type="SUPFAM" id="SSF53649">
    <property type="entry name" value="Alkaline phosphatase-like"/>
    <property type="match status" value="1"/>
</dbReference>
<name>A0A2V1E5I2_9PLEO</name>
<dbReference type="Proteomes" id="UP000244855">
    <property type="component" value="Unassembled WGS sequence"/>
</dbReference>
<dbReference type="InterPro" id="IPR000917">
    <property type="entry name" value="Sulfatase_N"/>
</dbReference>
<evidence type="ECO:0000259" key="2">
    <source>
        <dbReference type="Pfam" id="PF00884"/>
    </source>
</evidence>
<dbReference type="PANTHER" id="PTHR43751">
    <property type="entry name" value="SULFATASE"/>
    <property type="match status" value="1"/>
</dbReference>
<dbReference type="STRING" id="97972.A0A2V1E5I2"/>
<dbReference type="AlphaFoldDB" id="A0A2V1E5I2"/>
<protein>
    <submittedName>
        <fullName evidence="3">Alkaline phosphatase-like protein</fullName>
    </submittedName>
</protein>
<gene>
    <name evidence="3" type="ORF">DM02DRAFT_691591</name>
</gene>
<keyword evidence="1" id="KW-0472">Membrane</keyword>
<evidence type="ECO:0000256" key="1">
    <source>
        <dbReference type="SAM" id="Phobius"/>
    </source>
</evidence>
<feature type="domain" description="Sulfatase N-terminal" evidence="2">
    <location>
        <begin position="281"/>
        <end position="562"/>
    </location>
</feature>